<dbReference type="RefSeq" id="WP_249298395.1">
    <property type="nucleotide sequence ID" value="NZ_JACRSX010000019.1"/>
</dbReference>
<proteinExistence type="predicted"/>
<dbReference type="PANTHER" id="PTHR47799:SF1">
    <property type="entry name" value="OMEGA-AMIDASE YAFV"/>
    <property type="match status" value="1"/>
</dbReference>
<gene>
    <name evidence="2" type="ORF">H8704_11840</name>
</gene>
<keyword evidence="3" id="KW-1185">Reference proteome</keyword>
<dbReference type="PROSITE" id="PS50263">
    <property type="entry name" value="CN_HYDROLASE"/>
    <property type="match status" value="1"/>
</dbReference>
<dbReference type="InterPro" id="IPR036526">
    <property type="entry name" value="C-N_Hydrolase_sf"/>
</dbReference>
<dbReference type="InterPro" id="IPR003010">
    <property type="entry name" value="C-N_Hydrolase"/>
</dbReference>
<evidence type="ECO:0000313" key="3">
    <source>
        <dbReference type="Proteomes" id="UP000606193"/>
    </source>
</evidence>
<accession>A0ABR7N3U7</accession>
<dbReference type="InterPro" id="IPR052737">
    <property type="entry name" value="Omega-amidase_YafV"/>
</dbReference>
<dbReference type="SUPFAM" id="SSF56317">
    <property type="entry name" value="Carbon-nitrogen hydrolase"/>
    <property type="match status" value="1"/>
</dbReference>
<evidence type="ECO:0000313" key="2">
    <source>
        <dbReference type="EMBL" id="MBC8563307.1"/>
    </source>
</evidence>
<evidence type="ECO:0000259" key="1">
    <source>
        <dbReference type="PROSITE" id="PS50263"/>
    </source>
</evidence>
<feature type="domain" description="CN hydrolase" evidence="1">
    <location>
        <begin position="1"/>
        <end position="238"/>
    </location>
</feature>
<comment type="caution">
    <text evidence="2">The sequence shown here is derived from an EMBL/GenBank/DDBJ whole genome shotgun (WGS) entry which is preliminary data.</text>
</comment>
<dbReference type="Pfam" id="PF00795">
    <property type="entry name" value="CN_hydrolase"/>
    <property type="match status" value="1"/>
</dbReference>
<keyword evidence="2" id="KW-0378">Hydrolase</keyword>
<organism evidence="2 3">
    <name type="scientific">Jutongia huaianensis</name>
    <dbReference type="NCBI Taxonomy" id="2763668"/>
    <lineage>
        <taxon>Bacteria</taxon>
        <taxon>Bacillati</taxon>
        <taxon>Bacillota</taxon>
        <taxon>Clostridia</taxon>
        <taxon>Lachnospirales</taxon>
        <taxon>Lachnospiraceae</taxon>
        <taxon>Jutongia</taxon>
    </lineage>
</organism>
<name>A0ABR7N3U7_9FIRM</name>
<dbReference type="EMBL" id="JACRSX010000019">
    <property type="protein sequence ID" value="MBC8563307.1"/>
    <property type="molecule type" value="Genomic_DNA"/>
</dbReference>
<dbReference type="PANTHER" id="PTHR47799">
    <property type="entry name" value="OMEGA-AMIDASE YAFV"/>
    <property type="match status" value="1"/>
</dbReference>
<dbReference type="Gene3D" id="3.60.110.10">
    <property type="entry name" value="Carbon-nitrogen hydrolase"/>
    <property type="match status" value="1"/>
</dbReference>
<protein>
    <submittedName>
        <fullName evidence="2">Carbon-nitrogen family hydrolase</fullName>
    </submittedName>
</protein>
<sequence length="271" mass="30580">MRIALGQLNMVWEDKELSLQKAEKLMEQASAQKADILFFPEMSFTGFSMNLAKIGESGEASDTVRQMKELAVRYKMAVGFGWAALPELGQEKGTNRFTLLDKDGQELTEYVKLHPFRYGGEADVYQGGDQLVTVPFCGHRISLFVCYDLRFPEIFQAVSDQSDLMVVIADWPASRADHWLALLKARAIENQSYMAGVNCVGDIDGLSYSGDSSIFDPLGQMIGTLHGQEGIVVCDIGEDAERLRQKFQMKCDRRNDFYIQQYEKIRKVQSL</sequence>
<dbReference type="GO" id="GO:0016787">
    <property type="term" value="F:hydrolase activity"/>
    <property type="evidence" value="ECO:0007669"/>
    <property type="project" value="UniProtKB-KW"/>
</dbReference>
<reference evidence="2 3" key="1">
    <citation type="submission" date="2020-08" db="EMBL/GenBank/DDBJ databases">
        <title>Genome public.</title>
        <authorList>
            <person name="Liu C."/>
            <person name="Sun Q."/>
        </authorList>
    </citation>
    <scope>NUCLEOTIDE SEQUENCE [LARGE SCALE GENOMIC DNA]</scope>
    <source>
        <strain evidence="2 3">NSJ-37</strain>
    </source>
</reference>
<dbReference type="Proteomes" id="UP000606193">
    <property type="component" value="Unassembled WGS sequence"/>
</dbReference>